<proteinExistence type="predicted"/>
<dbReference type="OrthoDB" id="6367327at2"/>
<sequence length="161" mass="18307">MARLEMIEFEHVIHINSPDKPREWISRESLWQGLVYRARHPGHFSQGLESEIEQEHDQGFIRVIKAGAMELRDQVTLYPDMEIQTLIDGRTEAMHAESKTLIEEPGADQLQVRFYYRRSGLPSVSGVDAEAVLKSAYVQNDEAAIAAIRQMVLDGWSDTPG</sequence>
<name>A0A916VI75_9GAMM</name>
<evidence type="ECO:0000313" key="2">
    <source>
        <dbReference type="Proteomes" id="UP000627715"/>
    </source>
</evidence>
<dbReference type="Pfam" id="PF08982">
    <property type="entry name" value="AtaL"/>
    <property type="match status" value="1"/>
</dbReference>
<accession>A0A916VI75</accession>
<comment type="caution">
    <text evidence="1">The sequence shown here is derived from an EMBL/GenBank/DDBJ whole genome shotgun (WGS) entry which is preliminary data.</text>
</comment>
<dbReference type="RefSeq" id="WP_068810800.1">
    <property type="nucleotide sequence ID" value="NZ_BMIY01000007.1"/>
</dbReference>
<protein>
    <recommendedName>
        <fullName evidence="3">DUF1857 family protein</fullName>
    </recommendedName>
</protein>
<organism evidence="1 2">
    <name type="scientific">Pseudohongiella nitratireducens</name>
    <dbReference type="NCBI Taxonomy" id="1768907"/>
    <lineage>
        <taxon>Bacteria</taxon>
        <taxon>Pseudomonadati</taxon>
        <taxon>Pseudomonadota</taxon>
        <taxon>Gammaproteobacteria</taxon>
        <taxon>Pseudomonadales</taxon>
        <taxon>Pseudohongiellaceae</taxon>
        <taxon>Pseudohongiella</taxon>
    </lineage>
</organism>
<dbReference type="Gene3D" id="3.30.530.20">
    <property type="match status" value="1"/>
</dbReference>
<dbReference type="InterPro" id="IPR023393">
    <property type="entry name" value="START-like_dom_sf"/>
</dbReference>
<reference evidence="1" key="2">
    <citation type="submission" date="2020-09" db="EMBL/GenBank/DDBJ databases">
        <authorList>
            <person name="Sun Q."/>
            <person name="Zhou Y."/>
        </authorList>
    </citation>
    <scope>NUCLEOTIDE SEQUENCE</scope>
    <source>
        <strain evidence="1">CGMCC 1.15425</strain>
    </source>
</reference>
<dbReference type="InterPro" id="IPR015075">
    <property type="entry name" value="AtaL"/>
</dbReference>
<dbReference type="SUPFAM" id="SSF55961">
    <property type="entry name" value="Bet v1-like"/>
    <property type="match status" value="1"/>
</dbReference>
<dbReference type="EMBL" id="BMIY01000007">
    <property type="protein sequence ID" value="GFZ75662.1"/>
    <property type="molecule type" value="Genomic_DNA"/>
</dbReference>
<gene>
    <name evidence="1" type="ORF">GCM10011403_17350</name>
</gene>
<evidence type="ECO:0008006" key="3">
    <source>
        <dbReference type="Google" id="ProtNLM"/>
    </source>
</evidence>
<keyword evidence="2" id="KW-1185">Reference proteome</keyword>
<evidence type="ECO:0000313" key="1">
    <source>
        <dbReference type="EMBL" id="GFZ75662.1"/>
    </source>
</evidence>
<dbReference type="AlphaFoldDB" id="A0A916VI75"/>
<reference evidence="1" key="1">
    <citation type="journal article" date="2014" name="Int. J. Syst. Evol. Microbiol.">
        <title>Complete genome sequence of Corynebacterium casei LMG S-19264T (=DSM 44701T), isolated from a smear-ripened cheese.</title>
        <authorList>
            <consortium name="US DOE Joint Genome Institute (JGI-PGF)"/>
            <person name="Walter F."/>
            <person name="Albersmeier A."/>
            <person name="Kalinowski J."/>
            <person name="Ruckert C."/>
        </authorList>
    </citation>
    <scope>NUCLEOTIDE SEQUENCE</scope>
    <source>
        <strain evidence="1">CGMCC 1.15425</strain>
    </source>
</reference>
<dbReference type="Proteomes" id="UP000627715">
    <property type="component" value="Unassembled WGS sequence"/>
</dbReference>